<sequence length="360" mass="38981">MPSDTQEIIFLLGAAGYLGSQLLVLLGQRLPQLPIKALVRNLDAEKQAQLKVIRPDIDLVDGSLDDVHLIREQASQAKYVVNCASSDHDGCVRAILEGLEQQTARRPSDPPLYLHVSGTGIICDNARGEFIPEENVPQYVDTELDLEKLPPNNPHLNCDKLIFPAGTRKGNPVRTAIVFPAYIYGIGEGIKKSTAAIRAFIKASMIAKRAGTWGPGLNSYRNIHVKDAANALLMILEAALAGKADTGAEGLYFVTSDNPPVIFRDLFAVIGDVMFSNGLTTQGGSQPLPPSVTDAYGDIGWVLFGSNTRGDAQRLKKLGWEPTESRKLPPLKTLPQEVEVALQELRLVPLKASNVPSSDC</sequence>
<dbReference type="Gene3D" id="3.40.50.720">
    <property type="entry name" value="NAD(P)-binding Rossmann-like Domain"/>
    <property type="match status" value="1"/>
</dbReference>
<name>A0A409XXC6_9AGAR</name>
<dbReference type="PANTHER" id="PTHR48079">
    <property type="entry name" value="PROTEIN YEEZ"/>
    <property type="match status" value="1"/>
</dbReference>
<dbReference type="AlphaFoldDB" id="A0A409XXC6"/>
<dbReference type="GO" id="GO:0004029">
    <property type="term" value="F:aldehyde dehydrogenase (NAD+) activity"/>
    <property type="evidence" value="ECO:0007669"/>
    <property type="project" value="TreeGrafter"/>
</dbReference>
<keyword evidence="2" id="KW-1185">Reference proteome</keyword>
<dbReference type="EMBL" id="NHYE01001428">
    <property type="protein sequence ID" value="PPQ95373.1"/>
    <property type="molecule type" value="Genomic_DNA"/>
</dbReference>
<dbReference type="OrthoDB" id="2130169at2759"/>
<dbReference type="PANTHER" id="PTHR48079:SF6">
    <property type="entry name" value="NAD(P)-BINDING DOMAIN-CONTAINING PROTEIN-RELATED"/>
    <property type="match status" value="1"/>
</dbReference>
<protein>
    <recommendedName>
        <fullName evidence="3">NAD-dependent epimerase/dehydratase domain-containing protein</fullName>
    </recommendedName>
</protein>
<accession>A0A409XXC6</accession>
<evidence type="ECO:0008006" key="3">
    <source>
        <dbReference type="Google" id="ProtNLM"/>
    </source>
</evidence>
<proteinExistence type="predicted"/>
<reference evidence="1 2" key="1">
    <citation type="journal article" date="2018" name="Evol. Lett.">
        <title>Horizontal gene cluster transfer increased hallucinogenic mushroom diversity.</title>
        <authorList>
            <person name="Reynolds H.T."/>
            <person name="Vijayakumar V."/>
            <person name="Gluck-Thaler E."/>
            <person name="Korotkin H.B."/>
            <person name="Matheny P.B."/>
            <person name="Slot J.C."/>
        </authorList>
    </citation>
    <scope>NUCLEOTIDE SEQUENCE [LARGE SCALE GENOMIC DNA]</scope>
    <source>
        <strain evidence="1 2">SRW20</strain>
    </source>
</reference>
<dbReference type="SUPFAM" id="SSF51735">
    <property type="entry name" value="NAD(P)-binding Rossmann-fold domains"/>
    <property type="match status" value="1"/>
</dbReference>
<evidence type="ECO:0000313" key="1">
    <source>
        <dbReference type="EMBL" id="PPQ95373.1"/>
    </source>
</evidence>
<gene>
    <name evidence="1" type="ORF">CVT26_008218</name>
</gene>
<dbReference type="GO" id="GO:0005737">
    <property type="term" value="C:cytoplasm"/>
    <property type="evidence" value="ECO:0007669"/>
    <property type="project" value="TreeGrafter"/>
</dbReference>
<evidence type="ECO:0000313" key="2">
    <source>
        <dbReference type="Proteomes" id="UP000284706"/>
    </source>
</evidence>
<comment type="caution">
    <text evidence="1">The sequence shown here is derived from an EMBL/GenBank/DDBJ whole genome shotgun (WGS) entry which is preliminary data.</text>
</comment>
<organism evidence="1 2">
    <name type="scientific">Gymnopilus dilepis</name>
    <dbReference type="NCBI Taxonomy" id="231916"/>
    <lineage>
        <taxon>Eukaryota</taxon>
        <taxon>Fungi</taxon>
        <taxon>Dikarya</taxon>
        <taxon>Basidiomycota</taxon>
        <taxon>Agaricomycotina</taxon>
        <taxon>Agaricomycetes</taxon>
        <taxon>Agaricomycetidae</taxon>
        <taxon>Agaricales</taxon>
        <taxon>Agaricineae</taxon>
        <taxon>Hymenogastraceae</taxon>
        <taxon>Gymnopilus</taxon>
    </lineage>
</organism>
<dbReference type="STRING" id="231916.A0A409XXC6"/>
<dbReference type="InterPro" id="IPR051783">
    <property type="entry name" value="NAD(P)-dependent_oxidoreduct"/>
</dbReference>
<dbReference type="InterPro" id="IPR036291">
    <property type="entry name" value="NAD(P)-bd_dom_sf"/>
</dbReference>
<dbReference type="InParanoid" id="A0A409XXC6"/>
<dbReference type="Proteomes" id="UP000284706">
    <property type="component" value="Unassembled WGS sequence"/>
</dbReference>